<dbReference type="GO" id="GO:0004385">
    <property type="term" value="F:GMP kinase activity"/>
    <property type="evidence" value="ECO:0007669"/>
    <property type="project" value="TreeGrafter"/>
</dbReference>
<dbReference type="PANTHER" id="PTHR23117:SF13">
    <property type="entry name" value="GUANYLATE KINASE"/>
    <property type="match status" value="1"/>
</dbReference>
<evidence type="ECO:0000313" key="5">
    <source>
        <dbReference type="EMBL" id="PTH80169.1"/>
    </source>
</evidence>
<dbReference type="Gene3D" id="3.40.50.300">
    <property type="entry name" value="P-loop containing nucleotide triphosphate hydrolases"/>
    <property type="match status" value="1"/>
</dbReference>
<dbReference type="InterPro" id="IPR008145">
    <property type="entry name" value="GK/Ca_channel_bsu"/>
</dbReference>
<dbReference type="PROSITE" id="PS50052">
    <property type="entry name" value="GUANYLATE_KINASE_2"/>
    <property type="match status" value="1"/>
</dbReference>
<dbReference type="EMBL" id="PZKL01000037">
    <property type="protein sequence ID" value="PTH80169.1"/>
    <property type="molecule type" value="Genomic_DNA"/>
</dbReference>
<dbReference type="RefSeq" id="WP_107684052.1">
    <property type="nucleotide sequence ID" value="NZ_PZKL01000037.1"/>
</dbReference>
<gene>
    <name evidence="5" type="ORF">DAA48_16570</name>
</gene>
<dbReference type="SMART" id="SM00072">
    <property type="entry name" value="GuKc"/>
    <property type="match status" value="1"/>
</dbReference>
<dbReference type="SUPFAM" id="SSF52540">
    <property type="entry name" value="P-loop containing nucleoside triphosphate hydrolases"/>
    <property type="match status" value="1"/>
</dbReference>
<proteinExistence type="inferred from homology"/>
<accession>A0A2T4MZY2</accession>
<evidence type="ECO:0000256" key="1">
    <source>
        <dbReference type="ARBA" id="ARBA00005790"/>
    </source>
</evidence>
<dbReference type="AlphaFoldDB" id="A0A2T4MZY2"/>
<name>A0A2T4MZY2_AERVE</name>
<dbReference type="CDD" id="cd00071">
    <property type="entry name" value="GMPK"/>
    <property type="match status" value="1"/>
</dbReference>
<protein>
    <recommendedName>
        <fullName evidence="4">Guanylate kinase-like domain-containing protein</fullName>
    </recommendedName>
</protein>
<dbReference type="Proteomes" id="UP000241986">
    <property type="component" value="Unassembled WGS sequence"/>
</dbReference>
<reference evidence="5 6" key="1">
    <citation type="submission" date="2018-03" db="EMBL/GenBank/DDBJ databases">
        <title>Aeromonas veronii whole genome sequencing and analysis.</title>
        <authorList>
            <person name="Xie H."/>
            <person name="Liu T."/>
            <person name="Wang K."/>
        </authorList>
    </citation>
    <scope>NUCLEOTIDE SEQUENCE [LARGE SCALE GENOMIC DNA]</scope>
    <source>
        <strain evidence="5 6">XH.VA.1</strain>
    </source>
</reference>
<keyword evidence="3" id="KW-0418">Kinase</keyword>
<organism evidence="5 6">
    <name type="scientific">Aeromonas veronii</name>
    <dbReference type="NCBI Taxonomy" id="654"/>
    <lineage>
        <taxon>Bacteria</taxon>
        <taxon>Pseudomonadati</taxon>
        <taxon>Pseudomonadota</taxon>
        <taxon>Gammaproteobacteria</taxon>
        <taxon>Aeromonadales</taxon>
        <taxon>Aeromonadaceae</taxon>
        <taxon>Aeromonas</taxon>
    </lineage>
</organism>
<dbReference type="PANTHER" id="PTHR23117">
    <property type="entry name" value="GUANYLATE KINASE-RELATED"/>
    <property type="match status" value="1"/>
</dbReference>
<dbReference type="InterPro" id="IPR020590">
    <property type="entry name" value="Guanylate_kinase_CS"/>
</dbReference>
<comment type="similarity">
    <text evidence="1">Belongs to the guanylate kinase family.</text>
</comment>
<evidence type="ECO:0000259" key="4">
    <source>
        <dbReference type="PROSITE" id="PS50052"/>
    </source>
</evidence>
<dbReference type="Pfam" id="PF00625">
    <property type="entry name" value="Guanylate_kin"/>
    <property type="match status" value="1"/>
</dbReference>
<evidence type="ECO:0000256" key="2">
    <source>
        <dbReference type="ARBA" id="ARBA00022679"/>
    </source>
</evidence>
<sequence length="273" mass="30785">MKNKAVIILVGPSCSGKSFLSQRLMSTGIIGESVSTTTRLPRSGEIDGVHYHFINDEEFQVKKSNGEFIETIEFSGKKYGVTADEFKKLFEKGITPLVVAEPNGAEQVSNFSLKEGWIPVCIFINVPIKVAIQRFSERMLKDFEEKQSDSVFDYYAGRIADALVVETKWKDMLRYDHVVPVSDTSEKADLIAEEIIKQVKKIQEGNRPDWKISKEERQIISIGECSNKKREGIKAQVLSCITSHKNVSFIDLSELILKGASRLKKENNEELSC</sequence>
<dbReference type="InterPro" id="IPR008144">
    <property type="entry name" value="Guanylate_kin-like_dom"/>
</dbReference>
<dbReference type="GO" id="GO:0005829">
    <property type="term" value="C:cytosol"/>
    <property type="evidence" value="ECO:0007669"/>
    <property type="project" value="TreeGrafter"/>
</dbReference>
<dbReference type="InterPro" id="IPR027417">
    <property type="entry name" value="P-loop_NTPase"/>
</dbReference>
<evidence type="ECO:0000313" key="6">
    <source>
        <dbReference type="Proteomes" id="UP000241986"/>
    </source>
</evidence>
<feature type="domain" description="Guanylate kinase-like" evidence="4">
    <location>
        <begin position="4"/>
        <end position="197"/>
    </location>
</feature>
<dbReference type="PROSITE" id="PS00856">
    <property type="entry name" value="GUANYLATE_KINASE_1"/>
    <property type="match status" value="1"/>
</dbReference>
<comment type="caution">
    <text evidence="5">The sequence shown here is derived from an EMBL/GenBank/DDBJ whole genome shotgun (WGS) entry which is preliminary data.</text>
</comment>
<evidence type="ECO:0000256" key="3">
    <source>
        <dbReference type="ARBA" id="ARBA00022777"/>
    </source>
</evidence>
<keyword evidence="2" id="KW-0808">Transferase</keyword>